<sequence>MLRSVLLKSLLAFALLFAQQGAVTHSISHVLAEQSQDQSLPHDKHCDLCAAYAQIGSAVGVSHIHFDFASSFEATSDTYSVAFRSFAFSAFAARAPPYSA</sequence>
<organism evidence="1">
    <name type="scientific">mine drainage metagenome</name>
    <dbReference type="NCBI Taxonomy" id="410659"/>
    <lineage>
        <taxon>unclassified sequences</taxon>
        <taxon>metagenomes</taxon>
        <taxon>ecological metagenomes</taxon>
    </lineage>
</organism>
<gene>
    <name evidence="1" type="ORF">GALL_35000</name>
</gene>
<protein>
    <recommendedName>
        <fullName evidence="2">DUF2946 domain-containing protein</fullName>
    </recommendedName>
</protein>
<dbReference type="AlphaFoldDB" id="A0A1J5TQL4"/>
<evidence type="ECO:0008006" key="2">
    <source>
        <dbReference type="Google" id="ProtNLM"/>
    </source>
</evidence>
<evidence type="ECO:0000313" key="1">
    <source>
        <dbReference type="EMBL" id="OIR15996.1"/>
    </source>
</evidence>
<name>A0A1J5TQL4_9ZZZZ</name>
<comment type="caution">
    <text evidence="1">The sequence shown here is derived from an EMBL/GenBank/DDBJ whole genome shotgun (WGS) entry which is preliminary data.</text>
</comment>
<proteinExistence type="predicted"/>
<reference evidence="1" key="1">
    <citation type="submission" date="2016-10" db="EMBL/GenBank/DDBJ databases">
        <title>Sequence of Gallionella enrichment culture.</title>
        <authorList>
            <person name="Poehlein A."/>
            <person name="Muehling M."/>
            <person name="Daniel R."/>
        </authorList>
    </citation>
    <scope>NUCLEOTIDE SEQUENCE</scope>
</reference>
<accession>A0A1J5TQL4</accession>
<dbReference type="EMBL" id="MLJW01000008">
    <property type="protein sequence ID" value="OIR15996.1"/>
    <property type="molecule type" value="Genomic_DNA"/>
</dbReference>